<keyword evidence="4 10" id="KW-0548">Nucleotidyltransferase</keyword>
<dbReference type="SUPFAM" id="SSF159283">
    <property type="entry name" value="Guanosine diphospho-D-mannose pyrophosphorylase/mannose-6-phosphate isomerase linker domain"/>
    <property type="match status" value="1"/>
</dbReference>
<gene>
    <name evidence="10" type="ORF">SAMN05444373_10497</name>
</gene>
<organism evidence="10 11">
    <name type="scientific">Thermoclostridium caenicola</name>
    <dbReference type="NCBI Taxonomy" id="659425"/>
    <lineage>
        <taxon>Bacteria</taxon>
        <taxon>Bacillati</taxon>
        <taxon>Bacillota</taxon>
        <taxon>Clostridia</taxon>
        <taxon>Eubacteriales</taxon>
        <taxon>Oscillospiraceae</taxon>
        <taxon>Thermoclostridium</taxon>
    </lineage>
</organism>
<evidence type="ECO:0000259" key="8">
    <source>
        <dbReference type="Pfam" id="PF00483"/>
    </source>
</evidence>
<dbReference type="FunFam" id="3.90.550.10:FF:000046">
    <property type="entry name" value="Mannose-1-phosphate guanylyltransferase (GDP)"/>
    <property type="match status" value="1"/>
</dbReference>
<dbReference type="OrthoDB" id="9806359at2"/>
<dbReference type="InterPro" id="IPR054566">
    <property type="entry name" value="ManC/GMP-like_b-helix"/>
</dbReference>
<dbReference type="EC" id="2.7.7.13" evidence="2"/>
<dbReference type="Pfam" id="PF22640">
    <property type="entry name" value="ManC_GMP_beta-helix"/>
    <property type="match status" value="1"/>
</dbReference>
<keyword evidence="5" id="KW-0547">Nucleotide-binding</keyword>
<comment type="catalytic activity">
    <reaction evidence="7">
        <text>alpha-D-mannose 1-phosphate + GTP + H(+) = GDP-alpha-D-mannose + diphosphate</text>
        <dbReference type="Rhea" id="RHEA:15229"/>
        <dbReference type="ChEBI" id="CHEBI:15378"/>
        <dbReference type="ChEBI" id="CHEBI:33019"/>
        <dbReference type="ChEBI" id="CHEBI:37565"/>
        <dbReference type="ChEBI" id="CHEBI:57527"/>
        <dbReference type="ChEBI" id="CHEBI:58409"/>
        <dbReference type="EC" id="2.7.7.13"/>
    </reaction>
</comment>
<dbReference type="GO" id="GO:0005525">
    <property type="term" value="F:GTP binding"/>
    <property type="evidence" value="ECO:0007669"/>
    <property type="project" value="UniProtKB-KW"/>
</dbReference>
<dbReference type="PANTHER" id="PTHR46390:SF1">
    <property type="entry name" value="MANNOSE-1-PHOSPHATE GUANYLYLTRANSFERASE"/>
    <property type="match status" value="1"/>
</dbReference>
<accession>A0A1M6IYK3</accession>
<evidence type="ECO:0000259" key="9">
    <source>
        <dbReference type="Pfam" id="PF22640"/>
    </source>
</evidence>
<evidence type="ECO:0000256" key="7">
    <source>
        <dbReference type="ARBA" id="ARBA00047343"/>
    </source>
</evidence>
<evidence type="ECO:0000256" key="6">
    <source>
        <dbReference type="ARBA" id="ARBA00023134"/>
    </source>
</evidence>
<evidence type="ECO:0000313" key="11">
    <source>
        <dbReference type="Proteomes" id="UP000324781"/>
    </source>
</evidence>
<keyword evidence="3 10" id="KW-0808">Transferase</keyword>
<dbReference type="Proteomes" id="UP000324781">
    <property type="component" value="Unassembled WGS sequence"/>
</dbReference>
<dbReference type="InterPro" id="IPR005835">
    <property type="entry name" value="NTP_transferase_dom"/>
</dbReference>
<dbReference type="InterPro" id="IPR029044">
    <property type="entry name" value="Nucleotide-diphossugar_trans"/>
</dbReference>
<evidence type="ECO:0000256" key="2">
    <source>
        <dbReference type="ARBA" id="ARBA00012387"/>
    </source>
</evidence>
<evidence type="ECO:0000256" key="4">
    <source>
        <dbReference type="ARBA" id="ARBA00022695"/>
    </source>
</evidence>
<dbReference type="CDD" id="cd02509">
    <property type="entry name" value="GDP-M1P_Guanylyltransferase"/>
    <property type="match status" value="1"/>
</dbReference>
<dbReference type="AlphaFoldDB" id="A0A1M6IYK3"/>
<dbReference type="InterPro" id="IPR049577">
    <property type="entry name" value="GMPP_N"/>
</dbReference>
<reference evidence="10 11" key="1">
    <citation type="submission" date="2016-11" db="EMBL/GenBank/DDBJ databases">
        <authorList>
            <person name="Varghese N."/>
            <person name="Submissions S."/>
        </authorList>
    </citation>
    <scope>NUCLEOTIDE SEQUENCE [LARGE SCALE GENOMIC DNA]</scope>
    <source>
        <strain evidence="10 11">DSM 19027</strain>
    </source>
</reference>
<keyword evidence="6" id="KW-0342">GTP-binding</keyword>
<proteinExistence type="inferred from homology"/>
<evidence type="ECO:0000313" key="10">
    <source>
        <dbReference type="EMBL" id="SHJ39447.1"/>
    </source>
</evidence>
<keyword evidence="11" id="KW-1185">Reference proteome</keyword>
<feature type="domain" description="MannoseP isomerase/GMP-like beta-helix" evidence="9">
    <location>
        <begin position="318"/>
        <end position="371"/>
    </location>
</feature>
<name>A0A1M6IYK3_9FIRM</name>
<dbReference type="GO" id="GO:0009298">
    <property type="term" value="P:GDP-mannose biosynthetic process"/>
    <property type="evidence" value="ECO:0007669"/>
    <property type="project" value="TreeGrafter"/>
</dbReference>
<dbReference type="SUPFAM" id="SSF53448">
    <property type="entry name" value="Nucleotide-diphospho-sugar transferases"/>
    <property type="match status" value="1"/>
</dbReference>
<dbReference type="RefSeq" id="WP_149679358.1">
    <property type="nucleotide sequence ID" value="NZ_FQZP01000049.1"/>
</dbReference>
<dbReference type="EMBL" id="FQZP01000049">
    <property type="protein sequence ID" value="SHJ39447.1"/>
    <property type="molecule type" value="Genomic_DNA"/>
</dbReference>
<dbReference type="InterPro" id="IPR051161">
    <property type="entry name" value="Mannose-6P_isomerase_type2"/>
</dbReference>
<evidence type="ECO:0000256" key="1">
    <source>
        <dbReference type="ARBA" id="ARBA00006115"/>
    </source>
</evidence>
<dbReference type="Gene3D" id="3.90.550.10">
    <property type="entry name" value="Spore Coat Polysaccharide Biosynthesis Protein SpsA, Chain A"/>
    <property type="match status" value="1"/>
</dbReference>
<dbReference type="PANTHER" id="PTHR46390">
    <property type="entry name" value="MANNOSE-1-PHOSPHATE GUANYLYLTRANSFERASE"/>
    <property type="match status" value="1"/>
</dbReference>
<dbReference type="Pfam" id="PF00483">
    <property type="entry name" value="NTP_transferase"/>
    <property type="match status" value="1"/>
</dbReference>
<evidence type="ECO:0000256" key="3">
    <source>
        <dbReference type="ARBA" id="ARBA00022679"/>
    </source>
</evidence>
<feature type="domain" description="Nucleotidyl transferase" evidence="8">
    <location>
        <begin position="5"/>
        <end position="305"/>
    </location>
</feature>
<evidence type="ECO:0000256" key="5">
    <source>
        <dbReference type="ARBA" id="ARBA00022741"/>
    </source>
</evidence>
<protein>
    <recommendedName>
        <fullName evidence="2">mannose-1-phosphate guanylyltransferase</fullName>
        <ecNumber evidence="2">2.7.7.13</ecNumber>
    </recommendedName>
</protein>
<sequence>MVIYSVIMAGGGGTRFWPLSRQELPKQMHNITGNDIMINETIDRIKNIVPYENTYIVTADRQKELLKSVINPQISVQNILAEPMPRNTAPCILYAAMKIYKEHGDGIMFVLPADHYISNVPEFNRILRKAAGVAEVTDKLITIGIKPTFPSTGYGYIQYNMQNELVYRLETLPAGDEADGNTSTLHELSGVYEVEQFIEKPDRESAKSYIESGNFLWNSGMFIWKVSVIMDNFKRYLPRIYDEMESYLKAKDEKDEMEALEKAYSRIKGISIDYGILERSNDVYVIPGDFGWNDIGSWDALGAIFPPDENGNIIKADFIEIDTKNSIIYGQGKQLIATVGLKDMIVVNTDDALLICPKTRAQEVKDIVDKLKKNGRNDLL</sequence>
<comment type="similarity">
    <text evidence="1">Belongs to the mannose-6-phosphate isomerase type 2 family.</text>
</comment>
<dbReference type="GO" id="GO:0004475">
    <property type="term" value="F:mannose-1-phosphate guanylyltransferase (GTP) activity"/>
    <property type="evidence" value="ECO:0007669"/>
    <property type="project" value="UniProtKB-EC"/>
</dbReference>